<feature type="transmembrane region" description="Helical" evidence="8">
    <location>
        <begin position="74"/>
        <end position="97"/>
    </location>
</feature>
<dbReference type="GO" id="GO:0005886">
    <property type="term" value="C:plasma membrane"/>
    <property type="evidence" value="ECO:0007669"/>
    <property type="project" value="TreeGrafter"/>
</dbReference>
<keyword evidence="7 8" id="KW-0472">Membrane</keyword>
<dbReference type="GO" id="GO:0016036">
    <property type="term" value="P:cellular response to phosphate starvation"/>
    <property type="evidence" value="ECO:0007669"/>
    <property type="project" value="TreeGrafter"/>
</dbReference>
<dbReference type="EMBL" id="MGHF01000029">
    <property type="protein sequence ID" value="OGM62092.1"/>
    <property type="molecule type" value="Genomic_DNA"/>
</dbReference>
<dbReference type="InterPro" id="IPR004358">
    <property type="entry name" value="Sig_transdc_His_kin-like_C"/>
</dbReference>
<dbReference type="Gene3D" id="3.30.565.10">
    <property type="entry name" value="Histidine kinase-like ATPase, C-terminal domain"/>
    <property type="match status" value="1"/>
</dbReference>
<sequence>MHIFDSTRLKLTAWYLLIIALISIGFSAIIYQVVTNELERGFMVAEYRIRGMPIPRQRVRLLLEDELVSAKHLVAARLAVVNGFILVVSGLASYFLAGKSLQPIKVAMDEQKRFVADASHELKTPLTSMMTEIEVALRDKKLNLSESKKLLKSNLQEVEKMKGLANYLLSLSRYRANGKDVIKERVDMKGVVSEALEKNMALATKNEIKITNELESVNVYGNKQSLVELVSVLVNNAIKYTPRDKSLPVSRAGINISLRKAGKNAVLDVKDEGIGIDEKDIPHIFDRFYRADLSRRKDVVDGYGLGLSIAKSIAELHRGTINVVSAPGKGSVFTVIIPAS</sequence>
<evidence type="ECO:0000256" key="6">
    <source>
        <dbReference type="ARBA" id="ARBA00023012"/>
    </source>
</evidence>
<accession>A0A1F8BDI4</accession>
<reference evidence="10 11" key="1">
    <citation type="journal article" date="2016" name="Nat. Commun.">
        <title>Thousands of microbial genomes shed light on interconnected biogeochemical processes in an aquifer system.</title>
        <authorList>
            <person name="Anantharaman K."/>
            <person name="Brown C.T."/>
            <person name="Hug L.A."/>
            <person name="Sharon I."/>
            <person name="Castelle C.J."/>
            <person name="Probst A.J."/>
            <person name="Thomas B.C."/>
            <person name="Singh A."/>
            <person name="Wilkins M.J."/>
            <person name="Karaoz U."/>
            <person name="Brodie E.L."/>
            <person name="Williams K.H."/>
            <person name="Hubbard S.S."/>
            <person name="Banfield J.F."/>
        </authorList>
    </citation>
    <scope>NUCLEOTIDE SEQUENCE [LARGE SCALE GENOMIC DNA]</scope>
</reference>
<comment type="caution">
    <text evidence="10">The sequence shown here is derived from an EMBL/GenBank/DDBJ whole genome shotgun (WGS) entry which is preliminary data.</text>
</comment>
<dbReference type="FunFam" id="1.10.287.130:FF:000001">
    <property type="entry name" value="Two-component sensor histidine kinase"/>
    <property type="match status" value="1"/>
</dbReference>
<evidence type="ECO:0000256" key="1">
    <source>
        <dbReference type="ARBA" id="ARBA00000085"/>
    </source>
</evidence>
<evidence type="ECO:0000256" key="3">
    <source>
        <dbReference type="ARBA" id="ARBA00022553"/>
    </source>
</evidence>
<dbReference type="AlphaFoldDB" id="A0A1F8BDI4"/>
<evidence type="ECO:0000256" key="5">
    <source>
        <dbReference type="ARBA" id="ARBA00022777"/>
    </source>
</evidence>
<name>A0A1F8BDI4_9BACT</name>
<dbReference type="PRINTS" id="PR00344">
    <property type="entry name" value="BCTRLSENSOR"/>
</dbReference>
<evidence type="ECO:0000256" key="7">
    <source>
        <dbReference type="ARBA" id="ARBA00023136"/>
    </source>
</evidence>
<protein>
    <recommendedName>
        <fullName evidence="2">histidine kinase</fullName>
        <ecNumber evidence="2">2.7.13.3</ecNumber>
    </recommendedName>
</protein>
<dbReference type="PROSITE" id="PS50109">
    <property type="entry name" value="HIS_KIN"/>
    <property type="match status" value="1"/>
</dbReference>
<dbReference type="PANTHER" id="PTHR45453">
    <property type="entry name" value="PHOSPHATE REGULON SENSOR PROTEIN PHOR"/>
    <property type="match status" value="1"/>
</dbReference>
<dbReference type="STRING" id="1802519.A2961_04950"/>
<evidence type="ECO:0000259" key="9">
    <source>
        <dbReference type="PROSITE" id="PS50109"/>
    </source>
</evidence>
<dbReference type="CDD" id="cd00075">
    <property type="entry name" value="HATPase"/>
    <property type="match status" value="1"/>
</dbReference>
<dbReference type="GO" id="GO:0004721">
    <property type="term" value="F:phosphoprotein phosphatase activity"/>
    <property type="evidence" value="ECO:0007669"/>
    <property type="project" value="TreeGrafter"/>
</dbReference>
<dbReference type="InterPro" id="IPR050351">
    <property type="entry name" value="BphY/WalK/GraS-like"/>
</dbReference>
<keyword evidence="8" id="KW-1133">Transmembrane helix</keyword>
<dbReference type="SMART" id="SM00387">
    <property type="entry name" value="HATPase_c"/>
    <property type="match status" value="1"/>
</dbReference>
<dbReference type="Pfam" id="PF02518">
    <property type="entry name" value="HATPase_c"/>
    <property type="match status" value="1"/>
</dbReference>
<dbReference type="InterPro" id="IPR005467">
    <property type="entry name" value="His_kinase_dom"/>
</dbReference>
<dbReference type="GO" id="GO:0000155">
    <property type="term" value="F:phosphorelay sensor kinase activity"/>
    <property type="evidence" value="ECO:0007669"/>
    <property type="project" value="InterPro"/>
</dbReference>
<dbReference type="FunFam" id="3.30.565.10:FF:000006">
    <property type="entry name" value="Sensor histidine kinase WalK"/>
    <property type="match status" value="1"/>
</dbReference>
<dbReference type="InterPro" id="IPR003661">
    <property type="entry name" value="HisK_dim/P_dom"/>
</dbReference>
<keyword evidence="4" id="KW-0808">Transferase</keyword>
<dbReference type="SUPFAM" id="SSF55874">
    <property type="entry name" value="ATPase domain of HSP90 chaperone/DNA topoisomerase II/histidine kinase"/>
    <property type="match status" value="1"/>
</dbReference>
<dbReference type="Proteomes" id="UP000177082">
    <property type="component" value="Unassembled WGS sequence"/>
</dbReference>
<comment type="catalytic activity">
    <reaction evidence="1">
        <text>ATP + protein L-histidine = ADP + protein N-phospho-L-histidine.</text>
        <dbReference type="EC" id="2.7.13.3"/>
    </reaction>
</comment>
<keyword evidence="3" id="KW-0597">Phosphoprotein</keyword>
<dbReference type="InterPro" id="IPR003594">
    <property type="entry name" value="HATPase_dom"/>
</dbReference>
<feature type="transmembrane region" description="Helical" evidence="8">
    <location>
        <begin position="12"/>
        <end position="34"/>
    </location>
</feature>
<gene>
    <name evidence="10" type="ORF">A2961_04950</name>
</gene>
<dbReference type="Pfam" id="PF00512">
    <property type="entry name" value="HisKA"/>
    <property type="match status" value="1"/>
</dbReference>
<proteinExistence type="predicted"/>
<dbReference type="SUPFAM" id="SSF47384">
    <property type="entry name" value="Homodimeric domain of signal transducing histidine kinase"/>
    <property type="match status" value="1"/>
</dbReference>
<evidence type="ECO:0000256" key="2">
    <source>
        <dbReference type="ARBA" id="ARBA00012438"/>
    </source>
</evidence>
<dbReference type="EC" id="2.7.13.3" evidence="2"/>
<evidence type="ECO:0000256" key="4">
    <source>
        <dbReference type="ARBA" id="ARBA00022679"/>
    </source>
</evidence>
<keyword evidence="6" id="KW-0902">Two-component regulatory system</keyword>
<dbReference type="CDD" id="cd00082">
    <property type="entry name" value="HisKA"/>
    <property type="match status" value="1"/>
</dbReference>
<organism evidence="10 11">
    <name type="scientific">Candidatus Woesebacteria bacterium RIFCSPLOWO2_01_FULL_39_21</name>
    <dbReference type="NCBI Taxonomy" id="1802519"/>
    <lineage>
        <taxon>Bacteria</taxon>
        <taxon>Candidatus Woeseibacteriota</taxon>
    </lineage>
</organism>
<dbReference type="PANTHER" id="PTHR45453:SF1">
    <property type="entry name" value="PHOSPHATE REGULON SENSOR PROTEIN PHOR"/>
    <property type="match status" value="1"/>
</dbReference>
<dbReference type="SMART" id="SM00388">
    <property type="entry name" value="HisKA"/>
    <property type="match status" value="1"/>
</dbReference>
<keyword evidence="5" id="KW-0418">Kinase</keyword>
<keyword evidence="8" id="KW-0812">Transmembrane</keyword>
<evidence type="ECO:0000313" key="10">
    <source>
        <dbReference type="EMBL" id="OGM62092.1"/>
    </source>
</evidence>
<dbReference type="InterPro" id="IPR036097">
    <property type="entry name" value="HisK_dim/P_sf"/>
</dbReference>
<feature type="domain" description="Histidine kinase" evidence="9">
    <location>
        <begin position="117"/>
        <end position="340"/>
    </location>
</feature>
<evidence type="ECO:0000256" key="8">
    <source>
        <dbReference type="SAM" id="Phobius"/>
    </source>
</evidence>
<dbReference type="InterPro" id="IPR036890">
    <property type="entry name" value="HATPase_C_sf"/>
</dbReference>
<evidence type="ECO:0000313" key="11">
    <source>
        <dbReference type="Proteomes" id="UP000177082"/>
    </source>
</evidence>
<dbReference type="Gene3D" id="1.10.287.130">
    <property type="match status" value="1"/>
</dbReference>